<accession>A0A7X2PD16</accession>
<evidence type="ECO:0000313" key="2">
    <source>
        <dbReference type="EMBL" id="MSU06497.1"/>
    </source>
</evidence>
<protein>
    <submittedName>
        <fullName evidence="2">DUF262 domain-containing protein</fullName>
    </submittedName>
</protein>
<organism evidence="2 3">
    <name type="scientific">Bullifex porci</name>
    <dbReference type="NCBI Taxonomy" id="2606638"/>
    <lineage>
        <taxon>Bacteria</taxon>
        <taxon>Pseudomonadati</taxon>
        <taxon>Spirochaetota</taxon>
        <taxon>Spirochaetia</taxon>
        <taxon>Spirochaetales</taxon>
        <taxon>Spirochaetaceae</taxon>
        <taxon>Bullifex</taxon>
    </lineage>
</organism>
<dbReference type="PANTHER" id="PTHR35149">
    <property type="entry name" value="SLL5132 PROTEIN"/>
    <property type="match status" value="1"/>
</dbReference>
<evidence type="ECO:0000313" key="3">
    <source>
        <dbReference type="Proteomes" id="UP000460549"/>
    </source>
</evidence>
<dbReference type="InterPro" id="IPR004919">
    <property type="entry name" value="GmrSD_N"/>
</dbReference>
<feature type="domain" description="GmrSD restriction endonucleases N-terminal" evidence="1">
    <location>
        <begin position="24"/>
        <end position="210"/>
    </location>
</feature>
<name>A0A7X2PD16_9SPIO</name>
<proteinExistence type="predicted"/>
<evidence type="ECO:0000259" key="1">
    <source>
        <dbReference type="Pfam" id="PF03235"/>
    </source>
</evidence>
<dbReference type="PANTHER" id="PTHR35149:SF2">
    <property type="entry name" value="DUF262 DOMAIN-CONTAINING PROTEIN"/>
    <property type="match status" value="1"/>
</dbReference>
<keyword evidence="3" id="KW-1185">Reference proteome</keyword>
<dbReference type="AlphaFoldDB" id="A0A7X2PD16"/>
<dbReference type="EMBL" id="VUNN01000012">
    <property type="protein sequence ID" value="MSU06497.1"/>
    <property type="molecule type" value="Genomic_DNA"/>
</dbReference>
<dbReference type="Proteomes" id="UP000460549">
    <property type="component" value="Unassembled WGS sequence"/>
</dbReference>
<comment type="caution">
    <text evidence="2">The sequence shown here is derived from an EMBL/GenBank/DDBJ whole genome shotgun (WGS) entry which is preliminary data.</text>
</comment>
<gene>
    <name evidence="2" type="ORF">FYJ80_06830</name>
</gene>
<sequence>MEEKMNKGIIKKVMAYNAFCKDEYEYEYTIPIFQRGYAWGKDEIECLLEDILNSKGEYFIGTVIVEEKGNNLYIIDGQQRLTTLYLLLCLIRDDKSSLENKLRFEARDNAQGILESLSTSSANNTEDEKDSSSANITLKEKDSSLIYGIEIIKAWIDYNKIDKNKFIDKLTKTFFLLVSIPAGTNPNQFFETMNNRGEQLELHELVKAKILETMKDSIEEKERTVASEIWDAIANMNGFVVNHFSDGIKQKLFGDKNERKVPSSFTDIMSIYASNEKALNQSSLKVFLDNNVITAVSTKEEEKDISEELKSIITFPTFLMLSAPVRCHTHSWVKLPI</sequence>
<dbReference type="Pfam" id="PF03235">
    <property type="entry name" value="GmrSD_N"/>
    <property type="match status" value="1"/>
</dbReference>
<reference evidence="2 3" key="1">
    <citation type="submission" date="2019-08" db="EMBL/GenBank/DDBJ databases">
        <title>In-depth cultivation of the pig gut microbiome towards novel bacterial diversity and tailored functional studies.</title>
        <authorList>
            <person name="Wylensek D."/>
            <person name="Hitch T.C.A."/>
            <person name="Clavel T."/>
        </authorList>
    </citation>
    <scope>NUCLEOTIDE SEQUENCE [LARGE SCALE GENOMIC DNA]</scope>
    <source>
        <strain evidence="2 3">NM-380-WT-3C1</strain>
    </source>
</reference>